<name>A0ABY5MEK1_9ACTN</name>
<proteinExistence type="predicted"/>
<sequence length="111" mass="11874">MTDQHVVELDGVRLTRLPAGRAEGFVWLSFVGKGEALRYVGSEPIDWRLRQHVTITWPDGTPGEIASAGSGGGDGMSFFDVAVRDTGDSSIVLSYAEGTTDLVREVVPIPA</sequence>
<reference evidence="1 2" key="1">
    <citation type="submission" date="2022-08" db="EMBL/GenBank/DDBJ databases">
        <title>novel species in genus Aeromicrobium.</title>
        <authorList>
            <person name="Ye L."/>
        </authorList>
    </citation>
    <scope>NUCLEOTIDE SEQUENCE [LARGE SCALE GENOMIC DNA]</scope>
    <source>
        <strain evidence="2">zg-Y1379</strain>
    </source>
</reference>
<dbReference type="RefSeq" id="WP_232399398.1">
    <property type="nucleotide sequence ID" value="NZ_CP102173.1"/>
</dbReference>
<organism evidence="1 2">
    <name type="scientific">Aeromicrobium wangtongii</name>
    <dbReference type="NCBI Taxonomy" id="2969247"/>
    <lineage>
        <taxon>Bacteria</taxon>
        <taxon>Bacillati</taxon>
        <taxon>Actinomycetota</taxon>
        <taxon>Actinomycetes</taxon>
        <taxon>Propionibacteriales</taxon>
        <taxon>Nocardioidaceae</taxon>
        <taxon>Aeromicrobium</taxon>
    </lineage>
</organism>
<dbReference type="EMBL" id="CP102173">
    <property type="protein sequence ID" value="UUP15344.1"/>
    <property type="molecule type" value="Genomic_DNA"/>
</dbReference>
<accession>A0ABY5MEK1</accession>
<dbReference type="Proteomes" id="UP001316184">
    <property type="component" value="Chromosome"/>
</dbReference>
<gene>
    <name evidence="1" type="ORF">NQV15_08530</name>
</gene>
<evidence type="ECO:0000313" key="2">
    <source>
        <dbReference type="Proteomes" id="UP001316184"/>
    </source>
</evidence>
<keyword evidence="2" id="KW-1185">Reference proteome</keyword>
<protein>
    <submittedName>
        <fullName evidence="1">Uncharacterized protein</fullName>
    </submittedName>
</protein>
<evidence type="ECO:0000313" key="1">
    <source>
        <dbReference type="EMBL" id="UUP15344.1"/>
    </source>
</evidence>